<dbReference type="EMBL" id="CP029186">
    <property type="protein sequence ID" value="AWH86412.1"/>
    <property type="molecule type" value="Genomic_DNA"/>
</dbReference>
<dbReference type="Gene3D" id="3.90.25.10">
    <property type="entry name" value="UDP-galactose 4-epimerase, domain 1"/>
    <property type="match status" value="1"/>
</dbReference>
<proteinExistence type="predicted"/>
<dbReference type="Proteomes" id="UP000244929">
    <property type="component" value="Chromosome"/>
</dbReference>
<evidence type="ECO:0000313" key="2">
    <source>
        <dbReference type="EMBL" id="AWH86412.1"/>
    </source>
</evidence>
<evidence type="ECO:0000259" key="1">
    <source>
        <dbReference type="Pfam" id="PF05368"/>
    </source>
</evidence>
<dbReference type="KEGG" id="falb:HYN59_15430"/>
<dbReference type="RefSeq" id="WP_108779135.1">
    <property type="nucleotide sequence ID" value="NZ_CP029186.1"/>
</dbReference>
<dbReference type="SUPFAM" id="SSF51735">
    <property type="entry name" value="NAD(P)-binding Rossmann-fold domains"/>
    <property type="match status" value="1"/>
</dbReference>
<dbReference type="Gene3D" id="3.40.50.720">
    <property type="entry name" value="NAD(P)-binding Rossmann-like Domain"/>
    <property type="match status" value="1"/>
</dbReference>
<dbReference type="PANTHER" id="PTHR43162:SF1">
    <property type="entry name" value="PRESTALK A DIFFERENTIATION PROTEIN A"/>
    <property type="match status" value="1"/>
</dbReference>
<dbReference type="OrthoDB" id="2149806at2"/>
<dbReference type="InterPro" id="IPR008030">
    <property type="entry name" value="NmrA-like"/>
</dbReference>
<name>A0A2S1R1C5_9FLAO</name>
<dbReference type="Pfam" id="PF05368">
    <property type="entry name" value="NmrA"/>
    <property type="match status" value="1"/>
</dbReference>
<feature type="domain" description="NmrA-like" evidence="1">
    <location>
        <begin position="2"/>
        <end position="223"/>
    </location>
</feature>
<organism evidence="2 3">
    <name type="scientific">Flavobacterium album</name>
    <dbReference type="NCBI Taxonomy" id="2175091"/>
    <lineage>
        <taxon>Bacteria</taxon>
        <taxon>Pseudomonadati</taxon>
        <taxon>Bacteroidota</taxon>
        <taxon>Flavobacteriia</taxon>
        <taxon>Flavobacteriales</taxon>
        <taxon>Flavobacteriaceae</taxon>
        <taxon>Flavobacterium</taxon>
    </lineage>
</organism>
<keyword evidence="3" id="KW-1185">Reference proteome</keyword>
<accession>A0A2S1R1C5</accession>
<gene>
    <name evidence="2" type="ORF">HYN59_15430</name>
</gene>
<dbReference type="InterPro" id="IPR051604">
    <property type="entry name" value="Ergot_Alk_Oxidoreductase"/>
</dbReference>
<reference evidence="2 3" key="1">
    <citation type="submission" date="2018-04" db="EMBL/GenBank/DDBJ databases">
        <title>Genome sequencing of Flavobacterium sp. HYN0059.</title>
        <authorList>
            <person name="Yi H."/>
            <person name="Baek C."/>
        </authorList>
    </citation>
    <scope>NUCLEOTIDE SEQUENCE [LARGE SCALE GENOMIC DNA]</scope>
    <source>
        <strain evidence="2 3">HYN0059</strain>
    </source>
</reference>
<dbReference type="InterPro" id="IPR036291">
    <property type="entry name" value="NAD(P)-bd_dom_sf"/>
</dbReference>
<protein>
    <submittedName>
        <fullName evidence="2">NAD-dependent dehydratase</fullName>
    </submittedName>
</protein>
<sequence length="292" mass="30402">MKIAITGSLGNVARPLVKQLLSEGHQLNVISSHDERKNDIEALGATAAIGPITDTSFLAEAFSGADAVFAMTPPSLALQNVVAANTAAGKAIVDAVKQANVKRVVLLSSIGAELDGGTGPIAALNAIENAYNKLENVTVTFLRAGYFYINFNNSIPMIQHSGILGSNLAADTPVPLVHPRDIATAAAGELTRGNAESGVRYIVSDVKTPAEITAAFGNAIGKPGLPWVTFSDEDNEQGMVQAGVPAEIAALYTEMGRGLREGSIQADFLNGGHSVDGKIKLEDFAKEFASAF</sequence>
<evidence type="ECO:0000313" key="3">
    <source>
        <dbReference type="Proteomes" id="UP000244929"/>
    </source>
</evidence>
<dbReference type="PANTHER" id="PTHR43162">
    <property type="match status" value="1"/>
</dbReference>
<dbReference type="AlphaFoldDB" id="A0A2S1R1C5"/>